<dbReference type="EC" id="3.2.1.89" evidence="3 6"/>
<dbReference type="InterPro" id="IPR011683">
    <property type="entry name" value="Glyco_hydro_53"/>
</dbReference>
<name>A0A7W4WFK9_9GAMM</name>
<keyword evidence="5 6" id="KW-0326">Glycosidase</keyword>
<feature type="transmembrane region" description="Helical" evidence="7">
    <location>
        <begin position="27"/>
        <end position="46"/>
    </location>
</feature>
<evidence type="ECO:0000313" key="9">
    <source>
        <dbReference type="Proteomes" id="UP000535937"/>
    </source>
</evidence>
<evidence type="ECO:0000256" key="7">
    <source>
        <dbReference type="SAM" id="Phobius"/>
    </source>
</evidence>
<evidence type="ECO:0000256" key="4">
    <source>
        <dbReference type="ARBA" id="ARBA00022801"/>
    </source>
</evidence>
<evidence type="ECO:0000256" key="6">
    <source>
        <dbReference type="RuleBase" id="RU361192"/>
    </source>
</evidence>
<dbReference type="InterPro" id="IPR017853">
    <property type="entry name" value="GH"/>
</dbReference>
<comment type="caution">
    <text evidence="8">The sequence shown here is derived from an EMBL/GenBank/DDBJ whole genome shotgun (WGS) entry which is preliminary data.</text>
</comment>
<keyword evidence="7" id="KW-0812">Transmembrane</keyword>
<comment type="catalytic activity">
    <reaction evidence="1 6">
        <text>The enzyme specifically hydrolyzes (1-&gt;4)-beta-D-galactosidic linkages in type I arabinogalactans.</text>
        <dbReference type="EC" id="3.2.1.89"/>
    </reaction>
</comment>
<dbReference type="GO" id="GO:0045490">
    <property type="term" value="P:pectin catabolic process"/>
    <property type="evidence" value="ECO:0007669"/>
    <property type="project" value="TreeGrafter"/>
</dbReference>
<dbReference type="Pfam" id="PF07745">
    <property type="entry name" value="Glyco_hydro_53"/>
    <property type="match status" value="1"/>
</dbReference>
<keyword evidence="7" id="KW-0472">Membrane</keyword>
<dbReference type="PANTHER" id="PTHR34983:SF1">
    <property type="entry name" value="ARABINOGALACTAN ENDO-BETA-1,4-GALACTANASE A"/>
    <property type="match status" value="1"/>
</dbReference>
<evidence type="ECO:0000313" key="8">
    <source>
        <dbReference type="EMBL" id="MBB3062721.1"/>
    </source>
</evidence>
<keyword evidence="4 6" id="KW-0378">Hydrolase</keyword>
<dbReference type="Proteomes" id="UP000535937">
    <property type="component" value="Unassembled WGS sequence"/>
</dbReference>
<organism evidence="8 9">
    <name type="scientific">Microbulbifer rhizosphaerae</name>
    <dbReference type="NCBI Taxonomy" id="1562603"/>
    <lineage>
        <taxon>Bacteria</taxon>
        <taxon>Pseudomonadati</taxon>
        <taxon>Pseudomonadota</taxon>
        <taxon>Gammaproteobacteria</taxon>
        <taxon>Cellvibrionales</taxon>
        <taxon>Microbulbiferaceae</taxon>
        <taxon>Microbulbifer</taxon>
    </lineage>
</organism>
<comment type="similarity">
    <text evidence="2 6">Belongs to the glycosyl hydrolase 53 family.</text>
</comment>
<dbReference type="PANTHER" id="PTHR34983">
    <property type="entry name" value="ARABINOGALACTAN ENDO-BETA-1,4-GALACTANASE A"/>
    <property type="match status" value="1"/>
</dbReference>
<dbReference type="GO" id="GO:0015926">
    <property type="term" value="F:glucosidase activity"/>
    <property type="evidence" value="ECO:0007669"/>
    <property type="project" value="InterPro"/>
</dbReference>
<reference evidence="8 9" key="1">
    <citation type="submission" date="2020-08" db="EMBL/GenBank/DDBJ databases">
        <title>Genomic Encyclopedia of Type Strains, Phase III (KMG-III): the genomes of soil and plant-associated and newly described type strains.</title>
        <authorList>
            <person name="Whitman W."/>
        </authorList>
    </citation>
    <scope>NUCLEOTIDE SEQUENCE [LARGE SCALE GENOMIC DNA]</scope>
    <source>
        <strain evidence="8 9">CECT 8799</strain>
    </source>
</reference>
<sequence length="386" mass="43592">MRAQQGGKQQSADEAYKKMINRIFSKWVTITVVVAFVLGLSGNRVWAADSEYAIGADLSFLKSAEDRGAEFKDGGAVKPGLEIFRDHGFNWVRLRLFHSPDRLPNDLEYTIALAKAAKHLGYKFLLNYHYSDTWADPQKQFIPAVWEGQSHGELVDSVRAYTQETMEAFREAGAWPDMVQPGNEVIDGMMWPDGQLSQEGGWDRFADLVRAAIEGVEAATTDDVDSPLIMIHIDRGGDMERTKWFFDKFHTYGIDYDVIGQSYYPWWHGTLAELRANFAFMVEAYDKDIVLVEAAYHWRESGEWEDAPRADAMEYPQTPEGQMRYWLDVDAAVRAIPGGRGKGVMWWEPAVGNFRGIGSRGMFDEDGNALPAVGAIQARQREAAPR</sequence>
<dbReference type="SUPFAM" id="SSF51445">
    <property type="entry name" value="(Trans)glycosidases"/>
    <property type="match status" value="1"/>
</dbReference>
<evidence type="ECO:0000256" key="3">
    <source>
        <dbReference type="ARBA" id="ARBA00012556"/>
    </source>
</evidence>
<proteinExistence type="inferred from homology"/>
<dbReference type="EMBL" id="JACHWZ010000019">
    <property type="protein sequence ID" value="MBB3062721.1"/>
    <property type="molecule type" value="Genomic_DNA"/>
</dbReference>
<accession>A0A7W4WFK9</accession>
<dbReference type="AlphaFoldDB" id="A0A7W4WFK9"/>
<evidence type="ECO:0000256" key="2">
    <source>
        <dbReference type="ARBA" id="ARBA00010687"/>
    </source>
</evidence>
<protein>
    <recommendedName>
        <fullName evidence="3 6">Arabinogalactan endo-beta-1,4-galactanase</fullName>
        <ecNumber evidence="3 6">3.2.1.89</ecNumber>
    </recommendedName>
</protein>
<dbReference type="RefSeq" id="WP_221192088.1">
    <property type="nucleotide sequence ID" value="NZ_JACHWZ010000019.1"/>
</dbReference>
<evidence type="ECO:0000256" key="1">
    <source>
        <dbReference type="ARBA" id="ARBA00001695"/>
    </source>
</evidence>
<gene>
    <name evidence="8" type="ORF">FHS09_003570</name>
</gene>
<dbReference type="Gene3D" id="3.20.20.80">
    <property type="entry name" value="Glycosidases"/>
    <property type="match status" value="1"/>
</dbReference>
<evidence type="ECO:0000256" key="5">
    <source>
        <dbReference type="ARBA" id="ARBA00023295"/>
    </source>
</evidence>
<keyword evidence="9" id="KW-1185">Reference proteome</keyword>
<dbReference type="GO" id="GO:0031218">
    <property type="term" value="F:arabinogalactan endo-1,4-beta-galactosidase activity"/>
    <property type="evidence" value="ECO:0007669"/>
    <property type="project" value="UniProtKB-EC"/>
</dbReference>
<keyword evidence="7" id="KW-1133">Transmembrane helix</keyword>